<evidence type="ECO:0000313" key="3">
    <source>
        <dbReference type="EMBL" id="MFC4739597.1"/>
    </source>
</evidence>
<keyword evidence="1" id="KW-0732">Signal</keyword>
<feature type="signal peptide" evidence="1">
    <location>
        <begin position="1"/>
        <end position="22"/>
    </location>
</feature>
<keyword evidence="4" id="KW-1185">Reference proteome</keyword>
<evidence type="ECO:0000259" key="2">
    <source>
        <dbReference type="Pfam" id="PF20243"/>
    </source>
</evidence>
<gene>
    <name evidence="3" type="ORF">ACFO3U_06280</name>
</gene>
<dbReference type="RefSeq" id="WP_379739342.1">
    <property type="nucleotide sequence ID" value="NZ_JBHSGW010000004.1"/>
</dbReference>
<dbReference type="EMBL" id="JBHSGW010000004">
    <property type="protein sequence ID" value="MFC4739597.1"/>
    <property type="molecule type" value="Genomic_DNA"/>
</dbReference>
<dbReference type="Pfam" id="PF20243">
    <property type="entry name" value="MbnP"/>
    <property type="match status" value="1"/>
</dbReference>
<evidence type="ECO:0000313" key="4">
    <source>
        <dbReference type="Proteomes" id="UP001595885"/>
    </source>
</evidence>
<feature type="chain" id="PRO_5046635001" evidence="1">
    <location>
        <begin position="23"/>
        <end position="261"/>
    </location>
</feature>
<protein>
    <submittedName>
        <fullName evidence="3">MbnP family protein</fullName>
    </submittedName>
</protein>
<proteinExistence type="predicted"/>
<evidence type="ECO:0000256" key="1">
    <source>
        <dbReference type="SAM" id="SignalP"/>
    </source>
</evidence>
<feature type="domain" description="Copper-binding protein MbnP-like" evidence="2">
    <location>
        <begin position="35"/>
        <end position="234"/>
    </location>
</feature>
<dbReference type="InterPro" id="IPR046863">
    <property type="entry name" value="MbnP-like_dom"/>
</dbReference>
<dbReference type="PROSITE" id="PS51257">
    <property type="entry name" value="PROKAR_LIPOPROTEIN"/>
    <property type="match status" value="1"/>
</dbReference>
<reference evidence="4" key="1">
    <citation type="journal article" date="2019" name="Int. J. Syst. Evol. Microbiol.">
        <title>The Global Catalogue of Microorganisms (GCM) 10K type strain sequencing project: providing services to taxonomists for standard genome sequencing and annotation.</title>
        <authorList>
            <consortium name="The Broad Institute Genomics Platform"/>
            <consortium name="The Broad Institute Genome Sequencing Center for Infectious Disease"/>
            <person name="Wu L."/>
            <person name="Ma J."/>
        </authorList>
    </citation>
    <scope>NUCLEOTIDE SEQUENCE [LARGE SCALE GENOMIC DNA]</scope>
    <source>
        <strain evidence="4">CCUG 50349</strain>
    </source>
</reference>
<organism evidence="3 4">
    <name type="scientific">Flavobacterium ponti</name>
    <dbReference type="NCBI Taxonomy" id="665133"/>
    <lineage>
        <taxon>Bacteria</taxon>
        <taxon>Pseudomonadati</taxon>
        <taxon>Bacteroidota</taxon>
        <taxon>Flavobacteriia</taxon>
        <taxon>Flavobacteriales</taxon>
        <taxon>Flavobacteriaceae</taxon>
        <taxon>Flavobacterium</taxon>
    </lineage>
</organism>
<accession>A0ABV9P6A1</accession>
<sequence>MKFQFKNIAIAMVATLALVSCSNDDDSTNQVTGNGNLKVEFDQIYNDADFAANTPYTNSNGEVVKVNNIKYIVSNIVLTKEDGSTYTIPKNESYYIVDEFTPASTLIELTNIPAGNYTKISYGIGVDQEQFNLGATGQGNFLTQAQDAGMMWSWSAGYKFLALEGTFTSSTVTTDTQFMVHTGQTGTDYNYTTITLDLPENALVRTTITPQIHIMADLKHIIDGTNKIALSDGPMVMGGNKLALVTTNLSNMFEVHHVHND</sequence>
<name>A0ABV9P6A1_9FLAO</name>
<comment type="caution">
    <text evidence="3">The sequence shown here is derived from an EMBL/GenBank/DDBJ whole genome shotgun (WGS) entry which is preliminary data.</text>
</comment>
<dbReference type="Proteomes" id="UP001595885">
    <property type="component" value="Unassembled WGS sequence"/>
</dbReference>